<keyword evidence="3" id="KW-1185">Reference proteome</keyword>
<accession>A0ABT6NSA8</accession>
<dbReference type="EMBL" id="JARZHI010000012">
    <property type="protein sequence ID" value="MDI1431057.1"/>
    <property type="molecule type" value="Genomic_DNA"/>
</dbReference>
<evidence type="ECO:0008006" key="4">
    <source>
        <dbReference type="Google" id="ProtNLM"/>
    </source>
</evidence>
<keyword evidence="1" id="KW-0732">Signal</keyword>
<evidence type="ECO:0000313" key="3">
    <source>
        <dbReference type="Proteomes" id="UP001160301"/>
    </source>
</evidence>
<sequence length="128" mass="14135">MTTNTILRAAILLILPVLASGCVAATDSESLDTDETEATEESSQAIEGCAVRSGYNAGQPATFPTMDDPVIAYKLQSLLLQSDEMGQYLPFSIQFCHESSWSYTKYYHHYFFGAFAGLWIEPPLLEPQ</sequence>
<proteinExistence type="predicted"/>
<organism evidence="2 3">
    <name type="scientific">Polyangium sorediatum</name>
    <dbReference type="NCBI Taxonomy" id="889274"/>
    <lineage>
        <taxon>Bacteria</taxon>
        <taxon>Pseudomonadati</taxon>
        <taxon>Myxococcota</taxon>
        <taxon>Polyangia</taxon>
        <taxon>Polyangiales</taxon>
        <taxon>Polyangiaceae</taxon>
        <taxon>Polyangium</taxon>
    </lineage>
</organism>
<protein>
    <recommendedName>
        <fullName evidence="4">Lipoprotein</fullName>
    </recommendedName>
</protein>
<evidence type="ECO:0000313" key="2">
    <source>
        <dbReference type="EMBL" id="MDI1431057.1"/>
    </source>
</evidence>
<comment type="caution">
    <text evidence="2">The sequence shown here is derived from an EMBL/GenBank/DDBJ whole genome shotgun (WGS) entry which is preliminary data.</text>
</comment>
<dbReference type="RefSeq" id="WP_136969585.1">
    <property type="nucleotide sequence ID" value="NZ_JARZHI010000012.1"/>
</dbReference>
<gene>
    <name evidence="2" type="ORF">QHF89_16305</name>
</gene>
<name>A0ABT6NSA8_9BACT</name>
<feature type="chain" id="PRO_5047058463" description="Lipoprotein" evidence="1">
    <location>
        <begin position="20"/>
        <end position="128"/>
    </location>
</feature>
<reference evidence="2 3" key="1">
    <citation type="submission" date="2023-04" db="EMBL/GenBank/DDBJ databases">
        <title>The genome sequence of Polyangium sorediatum DSM14670.</title>
        <authorList>
            <person name="Zhang X."/>
        </authorList>
    </citation>
    <scope>NUCLEOTIDE SEQUENCE [LARGE SCALE GENOMIC DNA]</scope>
    <source>
        <strain evidence="2 3">DSM 14670</strain>
    </source>
</reference>
<feature type="signal peptide" evidence="1">
    <location>
        <begin position="1"/>
        <end position="19"/>
    </location>
</feature>
<evidence type="ECO:0000256" key="1">
    <source>
        <dbReference type="SAM" id="SignalP"/>
    </source>
</evidence>
<dbReference type="Proteomes" id="UP001160301">
    <property type="component" value="Unassembled WGS sequence"/>
</dbReference>